<dbReference type="AlphaFoldDB" id="A0AAD6T6R4"/>
<evidence type="ECO:0000313" key="4">
    <source>
        <dbReference type="EMBL" id="KAJ7038367.1"/>
    </source>
</evidence>
<feature type="transmembrane region" description="Helical" evidence="2">
    <location>
        <begin position="143"/>
        <end position="166"/>
    </location>
</feature>
<organism evidence="4 5">
    <name type="scientific">Mycena alexandri</name>
    <dbReference type="NCBI Taxonomy" id="1745969"/>
    <lineage>
        <taxon>Eukaryota</taxon>
        <taxon>Fungi</taxon>
        <taxon>Dikarya</taxon>
        <taxon>Basidiomycota</taxon>
        <taxon>Agaricomycotina</taxon>
        <taxon>Agaricomycetes</taxon>
        <taxon>Agaricomycetidae</taxon>
        <taxon>Agaricales</taxon>
        <taxon>Marasmiineae</taxon>
        <taxon>Mycenaceae</taxon>
        <taxon>Mycena</taxon>
    </lineage>
</organism>
<evidence type="ECO:0000259" key="3">
    <source>
        <dbReference type="Pfam" id="PF20152"/>
    </source>
</evidence>
<evidence type="ECO:0000256" key="2">
    <source>
        <dbReference type="SAM" id="Phobius"/>
    </source>
</evidence>
<feature type="transmembrane region" description="Helical" evidence="2">
    <location>
        <begin position="32"/>
        <end position="57"/>
    </location>
</feature>
<accession>A0AAD6T6R4</accession>
<proteinExistence type="predicted"/>
<comment type="caution">
    <text evidence="4">The sequence shown here is derived from an EMBL/GenBank/DDBJ whole genome shotgun (WGS) entry which is preliminary data.</text>
</comment>
<dbReference type="InterPro" id="IPR045339">
    <property type="entry name" value="DUF6534"/>
</dbReference>
<feature type="compositionally biased region" description="Basic and acidic residues" evidence="1">
    <location>
        <begin position="328"/>
        <end position="348"/>
    </location>
</feature>
<dbReference type="Proteomes" id="UP001218188">
    <property type="component" value="Unassembled WGS sequence"/>
</dbReference>
<feature type="transmembrane region" description="Helical" evidence="2">
    <location>
        <begin position="223"/>
        <end position="244"/>
    </location>
</feature>
<sequence length="348" mass="37778">MALPLSSRPLVPTLRSIELRFKLDASNDGDPISSYLLVGSWMNCLVYMVEITLIIRYFQQSSRPQIHKLGVAAILAFDTAGTVAICAQVYTTLLVFPGEFDFVSIVATTTPVAVTILATYSTAAIEQLFLCSLYFTLTKHRHIGVGILLTIAVHTGCLFSSAILILKNHSPLGPALITSELGAIICAATNVIIASVLVYTLFRLERTSVVRASMHRLLRILMIRTVTSGVAVAFTTTMTMTLLLKNNTAYSLFFFMQGRVYALTIMFNFFVGPPSQAGPTTSTHLPGGNVTTVVFSNELQNANDNGAAAQRSTGRRSEAIDIGLETMPGHDRKLRTDSDEQGDKSESS</sequence>
<feature type="transmembrane region" description="Helical" evidence="2">
    <location>
        <begin position="69"/>
        <end position="90"/>
    </location>
</feature>
<feature type="region of interest" description="Disordered" evidence="1">
    <location>
        <begin position="305"/>
        <end position="348"/>
    </location>
</feature>
<reference evidence="4" key="1">
    <citation type="submission" date="2023-03" db="EMBL/GenBank/DDBJ databases">
        <title>Massive genome expansion in bonnet fungi (Mycena s.s.) driven by repeated elements and novel gene families across ecological guilds.</title>
        <authorList>
            <consortium name="Lawrence Berkeley National Laboratory"/>
            <person name="Harder C.B."/>
            <person name="Miyauchi S."/>
            <person name="Viragh M."/>
            <person name="Kuo A."/>
            <person name="Thoen E."/>
            <person name="Andreopoulos B."/>
            <person name="Lu D."/>
            <person name="Skrede I."/>
            <person name="Drula E."/>
            <person name="Henrissat B."/>
            <person name="Morin E."/>
            <person name="Kohler A."/>
            <person name="Barry K."/>
            <person name="LaButti K."/>
            <person name="Morin E."/>
            <person name="Salamov A."/>
            <person name="Lipzen A."/>
            <person name="Mereny Z."/>
            <person name="Hegedus B."/>
            <person name="Baldrian P."/>
            <person name="Stursova M."/>
            <person name="Weitz H."/>
            <person name="Taylor A."/>
            <person name="Grigoriev I.V."/>
            <person name="Nagy L.G."/>
            <person name="Martin F."/>
            <person name="Kauserud H."/>
        </authorList>
    </citation>
    <scope>NUCLEOTIDE SEQUENCE</scope>
    <source>
        <strain evidence="4">CBHHK200</strain>
    </source>
</reference>
<dbReference type="Pfam" id="PF20152">
    <property type="entry name" value="DUF6534"/>
    <property type="match status" value="1"/>
</dbReference>
<keyword evidence="2" id="KW-0812">Transmembrane</keyword>
<evidence type="ECO:0000256" key="1">
    <source>
        <dbReference type="SAM" id="MobiDB-lite"/>
    </source>
</evidence>
<name>A0AAD6T6R4_9AGAR</name>
<feature type="transmembrane region" description="Helical" evidence="2">
    <location>
        <begin position="250"/>
        <end position="271"/>
    </location>
</feature>
<keyword evidence="2" id="KW-1133">Transmembrane helix</keyword>
<feature type="transmembrane region" description="Helical" evidence="2">
    <location>
        <begin position="102"/>
        <end position="123"/>
    </location>
</feature>
<protein>
    <recommendedName>
        <fullName evidence="3">DUF6534 domain-containing protein</fullName>
    </recommendedName>
</protein>
<keyword evidence="5" id="KW-1185">Reference proteome</keyword>
<keyword evidence="2" id="KW-0472">Membrane</keyword>
<feature type="transmembrane region" description="Helical" evidence="2">
    <location>
        <begin position="181"/>
        <end position="202"/>
    </location>
</feature>
<feature type="domain" description="DUF6534" evidence="3">
    <location>
        <begin position="187"/>
        <end position="268"/>
    </location>
</feature>
<evidence type="ECO:0000313" key="5">
    <source>
        <dbReference type="Proteomes" id="UP001218188"/>
    </source>
</evidence>
<dbReference type="EMBL" id="JARJCM010000032">
    <property type="protein sequence ID" value="KAJ7038367.1"/>
    <property type="molecule type" value="Genomic_DNA"/>
</dbReference>
<gene>
    <name evidence="4" type="ORF">C8F04DRAFT_1325058</name>
</gene>